<proteinExistence type="predicted"/>
<accession>A0A085MD83</accession>
<organism evidence="1 3">
    <name type="scientific">Trichuris suis</name>
    <name type="common">pig whipworm</name>
    <dbReference type="NCBI Taxonomy" id="68888"/>
    <lineage>
        <taxon>Eukaryota</taxon>
        <taxon>Metazoa</taxon>
        <taxon>Ecdysozoa</taxon>
        <taxon>Nematoda</taxon>
        <taxon>Enoplea</taxon>
        <taxon>Dorylaimia</taxon>
        <taxon>Trichinellida</taxon>
        <taxon>Trichuridae</taxon>
        <taxon>Trichuris</taxon>
    </lineage>
</organism>
<gene>
    <name evidence="1" type="ORF">M513_03820</name>
    <name evidence="2" type="ORF">M514_03820</name>
</gene>
<evidence type="ECO:0000313" key="3">
    <source>
        <dbReference type="Proteomes" id="UP000030764"/>
    </source>
</evidence>
<sequence length="136" mass="15478">MLMYVTNGDLIYQHAEDFKISPAKYGRDLVLNNFKRKRLAYVVGSKCGMHGQQQQQGAVLSLNLSTFSLAPLSSPKQCITKSTYSNMHLDMYLKATQIYSTEILYILKKMMMLRMTRPSDMGIDRGTTIPMQLTVL</sequence>
<dbReference type="AlphaFoldDB" id="A0A085MD83"/>
<dbReference type="Proteomes" id="UP000030758">
    <property type="component" value="Unassembled WGS sequence"/>
</dbReference>
<dbReference type="EMBL" id="KL367538">
    <property type="protein sequence ID" value="KFD65431.1"/>
    <property type="molecule type" value="Genomic_DNA"/>
</dbReference>
<keyword evidence="3" id="KW-1185">Reference proteome</keyword>
<protein>
    <submittedName>
        <fullName evidence="1">Uncharacterized protein</fullName>
    </submittedName>
</protein>
<evidence type="ECO:0000313" key="2">
    <source>
        <dbReference type="EMBL" id="KFD65431.1"/>
    </source>
</evidence>
<dbReference type="EMBL" id="KL363201">
    <property type="protein sequence ID" value="KFD55179.1"/>
    <property type="molecule type" value="Genomic_DNA"/>
</dbReference>
<name>A0A085MD83_9BILA</name>
<dbReference type="Proteomes" id="UP000030764">
    <property type="component" value="Unassembled WGS sequence"/>
</dbReference>
<evidence type="ECO:0000313" key="1">
    <source>
        <dbReference type="EMBL" id="KFD55179.1"/>
    </source>
</evidence>
<reference evidence="1 3" key="1">
    <citation type="journal article" date="2014" name="Nat. Genet.">
        <title>Genome and transcriptome of the porcine whipworm Trichuris suis.</title>
        <authorList>
            <person name="Jex A.R."/>
            <person name="Nejsum P."/>
            <person name="Schwarz E.M."/>
            <person name="Hu L."/>
            <person name="Young N.D."/>
            <person name="Hall R.S."/>
            <person name="Korhonen P.K."/>
            <person name="Liao S."/>
            <person name="Thamsborg S."/>
            <person name="Xia J."/>
            <person name="Xu P."/>
            <person name="Wang S."/>
            <person name="Scheerlinck J.P."/>
            <person name="Hofmann A."/>
            <person name="Sternberg P.W."/>
            <person name="Wang J."/>
            <person name="Gasser R.B."/>
        </authorList>
    </citation>
    <scope>NUCLEOTIDE SEQUENCE [LARGE SCALE GENOMIC DNA]</scope>
    <source>
        <strain evidence="2">DCEP-RM93F</strain>
        <strain evidence="1">DCEP-RM93M</strain>
    </source>
</reference>